<accession>A0AA35WHS6</accession>
<comment type="caution">
    <text evidence="3">The sequence shown here is derived from an EMBL/GenBank/DDBJ whole genome shotgun (WGS) entry which is preliminary data.</text>
</comment>
<evidence type="ECO:0000256" key="2">
    <source>
        <dbReference type="ARBA" id="ARBA00022801"/>
    </source>
</evidence>
<sequence length="293" mass="32077">MSAHDPHTHREHHIDPRSFPLSLQHHVPRLPLCLPHVREHARACHLDRSMRMFCYDLAVVRGVAASLPEKALRQSDSVAVDLQIAQQQHSEYTRVLSEELGLQVVSLPADDLFPDCVFVEDVAVVVDGVALITIPGHESRRGETLTVKEALDKTPGLSVAEMTEPARMDGGDVLFTGREFFVGLSDRTNQEGVSQLAKTFPNYSVLEVRVSEGLHLKSFMSMVGPDRIGIGTSPGARLAREQIQSEMSPGSAKIFEAIETPGRKIPLNGSELGKVDGCLTCSCLLIKVDKKSS</sequence>
<dbReference type="GO" id="GO:0006525">
    <property type="term" value="P:arginine metabolic process"/>
    <property type="evidence" value="ECO:0007669"/>
    <property type="project" value="TreeGrafter"/>
</dbReference>
<dbReference type="GO" id="GO:0000052">
    <property type="term" value="P:citrulline metabolic process"/>
    <property type="evidence" value="ECO:0007669"/>
    <property type="project" value="TreeGrafter"/>
</dbReference>
<dbReference type="GO" id="GO:0045429">
    <property type="term" value="P:positive regulation of nitric oxide biosynthetic process"/>
    <property type="evidence" value="ECO:0007669"/>
    <property type="project" value="TreeGrafter"/>
</dbReference>
<comment type="similarity">
    <text evidence="1">Belongs to the DDAH family.</text>
</comment>
<dbReference type="GO" id="GO:0016403">
    <property type="term" value="F:dimethylargininase activity"/>
    <property type="evidence" value="ECO:0007669"/>
    <property type="project" value="TreeGrafter"/>
</dbReference>
<dbReference type="EMBL" id="CASHTH010001649">
    <property type="protein sequence ID" value="CAI8017711.1"/>
    <property type="molecule type" value="Genomic_DNA"/>
</dbReference>
<dbReference type="InterPro" id="IPR033199">
    <property type="entry name" value="DDAH-like"/>
</dbReference>
<dbReference type="AlphaFoldDB" id="A0AA35WHS6"/>
<keyword evidence="4" id="KW-1185">Reference proteome</keyword>
<keyword evidence="2" id="KW-0378">Hydrolase</keyword>
<dbReference type="Gene3D" id="3.75.10.10">
    <property type="entry name" value="L-arginine/glycine Amidinotransferase, Chain A"/>
    <property type="match status" value="1"/>
</dbReference>
<name>A0AA35WHS6_GEOBA</name>
<gene>
    <name evidence="3" type="ORF">GBAR_LOCUS10708</name>
</gene>
<dbReference type="Proteomes" id="UP001174909">
    <property type="component" value="Unassembled WGS sequence"/>
</dbReference>
<reference evidence="3" key="1">
    <citation type="submission" date="2023-03" db="EMBL/GenBank/DDBJ databases">
        <authorList>
            <person name="Steffen K."/>
            <person name="Cardenas P."/>
        </authorList>
    </citation>
    <scope>NUCLEOTIDE SEQUENCE</scope>
</reference>
<protein>
    <submittedName>
        <fullName evidence="3">N(G),N(G)-dimethylarginine dimethylaminohydrolase 1</fullName>
    </submittedName>
</protein>
<dbReference type="FunFam" id="3.75.10.10:FF:000004">
    <property type="entry name" value="N(G),N(G)-dimethylarginine dimethylaminohydrolase 1"/>
    <property type="match status" value="1"/>
</dbReference>
<dbReference type="SUPFAM" id="SSF55909">
    <property type="entry name" value="Pentein"/>
    <property type="match status" value="1"/>
</dbReference>
<dbReference type="PANTHER" id="PTHR12737:SF9">
    <property type="entry name" value="DIMETHYLARGININASE"/>
    <property type="match status" value="1"/>
</dbReference>
<proteinExistence type="inferred from homology"/>
<evidence type="ECO:0000256" key="1">
    <source>
        <dbReference type="ARBA" id="ARBA00008532"/>
    </source>
</evidence>
<dbReference type="PANTHER" id="PTHR12737">
    <property type="entry name" value="DIMETHYLARGININE DIMETHYLAMINOHYDROLASE"/>
    <property type="match status" value="1"/>
</dbReference>
<evidence type="ECO:0000313" key="3">
    <source>
        <dbReference type="EMBL" id="CAI8017711.1"/>
    </source>
</evidence>
<organism evidence="3 4">
    <name type="scientific">Geodia barretti</name>
    <name type="common">Barrett's horny sponge</name>
    <dbReference type="NCBI Taxonomy" id="519541"/>
    <lineage>
        <taxon>Eukaryota</taxon>
        <taxon>Metazoa</taxon>
        <taxon>Porifera</taxon>
        <taxon>Demospongiae</taxon>
        <taxon>Heteroscleromorpha</taxon>
        <taxon>Tetractinellida</taxon>
        <taxon>Astrophorina</taxon>
        <taxon>Geodiidae</taxon>
        <taxon>Geodia</taxon>
    </lineage>
</organism>
<evidence type="ECO:0000313" key="4">
    <source>
        <dbReference type="Proteomes" id="UP001174909"/>
    </source>
</evidence>
<dbReference type="GO" id="GO:0016597">
    <property type="term" value="F:amino acid binding"/>
    <property type="evidence" value="ECO:0007669"/>
    <property type="project" value="TreeGrafter"/>
</dbReference>